<feature type="compositionally biased region" description="Basic and acidic residues" evidence="1">
    <location>
        <begin position="33"/>
        <end position="48"/>
    </location>
</feature>
<feature type="compositionally biased region" description="Basic and acidic residues" evidence="1">
    <location>
        <begin position="1"/>
        <end position="14"/>
    </location>
</feature>
<sequence>MPKRGDLEEEEKKKNGAAHAGKRRRSSRSKGRTRGDNESSKTGAELRSDPVWPGVAEPKYLVLTLFQQVTTRGGNTKAGLG</sequence>
<evidence type="ECO:0000313" key="3">
    <source>
        <dbReference type="Proteomes" id="UP000245910"/>
    </source>
</evidence>
<reference evidence="3" key="1">
    <citation type="submission" date="2014-10" db="EMBL/GenBank/DDBJ databases">
        <authorList>
            <person name="King R."/>
        </authorList>
    </citation>
    <scope>NUCLEOTIDE SEQUENCE [LARGE SCALE GENOMIC DNA]</scope>
    <source>
        <strain evidence="3">A3/5</strain>
    </source>
</reference>
<feature type="region of interest" description="Disordered" evidence="1">
    <location>
        <begin position="1"/>
        <end position="52"/>
    </location>
</feature>
<organism evidence="2 3">
    <name type="scientific">Fusarium venenatum</name>
    <dbReference type="NCBI Taxonomy" id="56646"/>
    <lineage>
        <taxon>Eukaryota</taxon>
        <taxon>Fungi</taxon>
        <taxon>Dikarya</taxon>
        <taxon>Ascomycota</taxon>
        <taxon>Pezizomycotina</taxon>
        <taxon>Sordariomycetes</taxon>
        <taxon>Hypocreomycetidae</taxon>
        <taxon>Hypocreales</taxon>
        <taxon>Nectriaceae</taxon>
        <taxon>Fusarium</taxon>
    </lineage>
</organism>
<proteinExistence type="predicted"/>
<name>A0A2L2TZM4_9HYPO</name>
<dbReference type="Proteomes" id="UP000245910">
    <property type="component" value="Chromosome I"/>
</dbReference>
<feature type="compositionally biased region" description="Basic residues" evidence="1">
    <location>
        <begin position="20"/>
        <end position="32"/>
    </location>
</feature>
<accession>A0A2L2TZM4</accession>
<dbReference type="EMBL" id="LN649229">
    <property type="protein sequence ID" value="CEI66725.1"/>
    <property type="molecule type" value="Genomic_DNA"/>
</dbReference>
<protein>
    <submittedName>
        <fullName evidence="2">Uncharacterized protein</fullName>
    </submittedName>
</protein>
<evidence type="ECO:0000256" key="1">
    <source>
        <dbReference type="SAM" id="MobiDB-lite"/>
    </source>
</evidence>
<evidence type="ECO:0000313" key="2">
    <source>
        <dbReference type="EMBL" id="CEI66725.1"/>
    </source>
</evidence>
<keyword evidence="3" id="KW-1185">Reference proteome</keyword>
<dbReference type="AlphaFoldDB" id="A0A2L2TZM4"/>